<protein>
    <submittedName>
        <fullName evidence="3">Pimeloyl-ACP methyl ester carboxylesterase</fullName>
    </submittedName>
</protein>
<dbReference type="SUPFAM" id="SSF53474">
    <property type="entry name" value="alpha/beta-Hydrolases"/>
    <property type="match status" value="1"/>
</dbReference>
<dbReference type="RefSeq" id="WP_092220474.1">
    <property type="nucleotide sequence ID" value="NZ_FNJI01000006.1"/>
</dbReference>
<dbReference type="EMBL" id="FNJI01000006">
    <property type="protein sequence ID" value="SDO79344.1"/>
    <property type="molecule type" value="Genomic_DNA"/>
</dbReference>
<dbReference type="InterPro" id="IPR000073">
    <property type="entry name" value="AB_hydrolase_1"/>
</dbReference>
<dbReference type="Pfam" id="PF00561">
    <property type="entry name" value="Abhydrolase_1"/>
    <property type="match status" value="1"/>
</dbReference>
<keyword evidence="1" id="KW-0378">Hydrolase</keyword>
<dbReference type="GO" id="GO:0016787">
    <property type="term" value="F:hydrolase activity"/>
    <property type="evidence" value="ECO:0007669"/>
    <property type="project" value="UniProtKB-KW"/>
</dbReference>
<dbReference type="PANTHER" id="PTHR43798">
    <property type="entry name" value="MONOACYLGLYCEROL LIPASE"/>
    <property type="match status" value="1"/>
</dbReference>
<dbReference type="Proteomes" id="UP000199073">
    <property type="component" value="Unassembled WGS sequence"/>
</dbReference>
<dbReference type="STRING" id="91360.SAMN05660330_01034"/>
<feature type="domain" description="AB hydrolase-1" evidence="2">
    <location>
        <begin position="21"/>
        <end position="118"/>
    </location>
</feature>
<dbReference type="InterPro" id="IPR029058">
    <property type="entry name" value="AB_hydrolase_fold"/>
</dbReference>
<gene>
    <name evidence="3" type="ORF">SAMN05660330_01034</name>
</gene>
<keyword evidence="4" id="KW-1185">Reference proteome</keyword>
<organism evidence="3 4">
    <name type="scientific">Desulforhopalus singaporensis</name>
    <dbReference type="NCBI Taxonomy" id="91360"/>
    <lineage>
        <taxon>Bacteria</taxon>
        <taxon>Pseudomonadati</taxon>
        <taxon>Thermodesulfobacteriota</taxon>
        <taxon>Desulfobulbia</taxon>
        <taxon>Desulfobulbales</taxon>
        <taxon>Desulfocapsaceae</taxon>
        <taxon>Desulforhopalus</taxon>
    </lineage>
</organism>
<evidence type="ECO:0000256" key="1">
    <source>
        <dbReference type="ARBA" id="ARBA00022801"/>
    </source>
</evidence>
<name>A0A1H0MG11_9BACT</name>
<evidence type="ECO:0000259" key="2">
    <source>
        <dbReference type="Pfam" id="PF00561"/>
    </source>
</evidence>
<evidence type="ECO:0000313" key="3">
    <source>
        <dbReference type="EMBL" id="SDO79344.1"/>
    </source>
</evidence>
<reference evidence="3 4" key="1">
    <citation type="submission" date="2016-10" db="EMBL/GenBank/DDBJ databases">
        <authorList>
            <person name="de Groot N.N."/>
        </authorList>
    </citation>
    <scope>NUCLEOTIDE SEQUENCE [LARGE SCALE GENOMIC DNA]</scope>
    <source>
        <strain evidence="3 4">DSM 12130</strain>
    </source>
</reference>
<dbReference type="Gene3D" id="3.40.50.1820">
    <property type="entry name" value="alpha/beta hydrolase"/>
    <property type="match status" value="1"/>
</dbReference>
<proteinExistence type="predicted"/>
<dbReference type="PRINTS" id="PR00111">
    <property type="entry name" value="ABHYDROLASE"/>
</dbReference>
<evidence type="ECO:0000313" key="4">
    <source>
        <dbReference type="Proteomes" id="UP000199073"/>
    </source>
</evidence>
<dbReference type="GO" id="GO:0016020">
    <property type="term" value="C:membrane"/>
    <property type="evidence" value="ECO:0007669"/>
    <property type="project" value="TreeGrafter"/>
</dbReference>
<accession>A0A1H0MG11</accession>
<dbReference type="AlphaFoldDB" id="A0A1H0MG11"/>
<dbReference type="PANTHER" id="PTHR43798:SF31">
    <property type="entry name" value="AB HYDROLASE SUPERFAMILY PROTEIN YCLE"/>
    <property type="match status" value="1"/>
</dbReference>
<sequence>MPSIQIGDINIYYEIHGRGDALLFIHGLGSSSQDWESQVSFFASNYKVVTVDLRGHGKSDKPKEQYSVEMFSADIAALLIKLSLYPVHVVGVSMGAAVGWHLALDYPELVKSLVITNMAATISVRTLAEKWRFYSRVAVVRLLGMGTMGKIIAKNLFPDPNQRNLRREMKKRWSGNDPHSYLNSLLALKNWSIAERLENIVCPVLVVSAEYDYAPLEHVKNYTAKMRNAELVRIEGSHHALPVERPEAYNRTVENFLVKAKEWQTGRKK</sequence>
<dbReference type="OrthoDB" id="9805423at2"/>
<dbReference type="InterPro" id="IPR050266">
    <property type="entry name" value="AB_hydrolase_sf"/>
</dbReference>